<gene>
    <name evidence="3" type="ORF">FVW59_09725</name>
</gene>
<evidence type="ECO:0000313" key="3">
    <source>
        <dbReference type="EMBL" id="TXS91448.1"/>
    </source>
</evidence>
<dbReference type="GO" id="GO:0000287">
    <property type="term" value="F:magnesium ion binding"/>
    <property type="evidence" value="ECO:0007669"/>
    <property type="project" value="InterPro"/>
</dbReference>
<dbReference type="SUPFAM" id="SSF142338">
    <property type="entry name" value="CofD-like"/>
    <property type="match status" value="1"/>
</dbReference>
<dbReference type="PANTHER" id="PTHR43007">
    <property type="entry name" value="2-PHOSPHO-L-LACTATE TRANSFERASE"/>
    <property type="match status" value="1"/>
</dbReference>
<dbReference type="InterPro" id="IPR038136">
    <property type="entry name" value="CofD-like_dom_sf"/>
</dbReference>
<evidence type="ECO:0000256" key="2">
    <source>
        <dbReference type="ARBA" id="ARBA00022842"/>
    </source>
</evidence>
<dbReference type="EMBL" id="VRYZ01000004">
    <property type="protein sequence ID" value="TXS91448.1"/>
    <property type="molecule type" value="Genomic_DNA"/>
</dbReference>
<dbReference type="GO" id="GO:0043743">
    <property type="term" value="F:LPPG:FO 2-phospho-L-lactate transferase activity"/>
    <property type="evidence" value="ECO:0007669"/>
    <property type="project" value="UniProtKB-EC"/>
</dbReference>
<reference evidence="3 4" key="1">
    <citation type="submission" date="2019-08" db="EMBL/GenBank/DDBJ databases">
        <title>Parahaliea maris sp. nov., isolated from the surface seawater.</title>
        <authorList>
            <person name="Liu Y."/>
        </authorList>
    </citation>
    <scope>NUCLEOTIDE SEQUENCE [LARGE SCALE GENOMIC DNA]</scope>
    <source>
        <strain evidence="3 4">S2-26</strain>
    </source>
</reference>
<dbReference type="CDD" id="cd07186">
    <property type="entry name" value="CofD_like"/>
    <property type="match status" value="1"/>
</dbReference>
<dbReference type="InterPro" id="IPR002882">
    <property type="entry name" value="CofD"/>
</dbReference>
<dbReference type="HAMAP" id="MF_01257">
    <property type="entry name" value="CofD"/>
    <property type="match status" value="1"/>
</dbReference>
<name>A0A5C8ZSF4_9GAMM</name>
<dbReference type="NCBIfam" id="TIGR01819">
    <property type="entry name" value="F420_cofD"/>
    <property type="match status" value="1"/>
</dbReference>
<sequence length="322" mass="34711">MAGRSERKVLALSGGVGGAKLALGLAQELAPQALAVLVNTGDDFRHHGLHISPDIDTLLYTLSGRSNREQGWGLEGESWQVREALSALGVDTWFQLGDRDMATHLLRTGLLDEGQLLSAVTHRLASAMGIATTILPMAEEAVSTVVHTDEGDLPFQHYFVRRRCEPAVSGFSFRGLERARPPAPLQQLLASGAVATVVICPSNPFVSIDPILGVPGLWQQIAALQVPVLAVSPIVGGRAVKGPAAKMMAELGLPVDAAAVVRHYRQRYPGLVTHFVLDREDADLAETLRSGADDHIVVHDTLMQSLDDKRRLAQSVLQEARW</sequence>
<keyword evidence="1 3" id="KW-0808">Transferase</keyword>
<dbReference type="InterPro" id="IPR010115">
    <property type="entry name" value="FbiA/CofD"/>
</dbReference>
<dbReference type="Gene3D" id="3.40.50.10680">
    <property type="entry name" value="CofD-like domains"/>
    <property type="match status" value="1"/>
</dbReference>
<dbReference type="Pfam" id="PF01933">
    <property type="entry name" value="CofD"/>
    <property type="match status" value="1"/>
</dbReference>
<dbReference type="Gene3D" id="1.10.8.240">
    <property type="entry name" value="CofD-like domain"/>
    <property type="match status" value="1"/>
</dbReference>
<dbReference type="InterPro" id="IPR006311">
    <property type="entry name" value="TAT_signal"/>
</dbReference>
<dbReference type="Proteomes" id="UP000321933">
    <property type="component" value="Unassembled WGS sequence"/>
</dbReference>
<proteinExistence type="inferred from homology"/>
<comment type="caution">
    <text evidence="3">The sequence shown here is derived from an EMBL/GenBank/DDBJ whole genome shotgun (WGS) entry which is preliminary data.</text>
</comment>
<dbReference type="PANTHER" id="PTHR43007:SF1">
    <property type="entry name" value="2-PHOSPHO-L-LACTATE TRANSFERASE"/>
    <property type="match status" value="1"/>
</dbReference>
<evidence type="ECO:0000313" key="4">
    <source>
        <dbReference type="Proteomes" id="UP000321933"/>
    </source>
</evidence>
<keyword evidence="4" id="KW-1185">Reference proteome</keyword>
<dbReference type="OrthoDB" id="7466225at2"/>
<dbReference type="EC" id="2.7.8.28" evidence="3"/>
<dbReference type="PROSITE" id="PS51318">
    <property type="entry name" value="TAT"/>
    <property type="match status" value="1"/>
</dbReference>
<dbReference type="RefSeq" id="WP_148064079.1">
    <property type="nucleotide sequence ID" value="NZ_VRYZ01000004.1"/>
</dbReference>
<evidence type="ECO:0000256" key="1">
    <source>
        <dbReference type="ARBA" id="ARBA00022679"/>
    </source>
</evidence>
<protein>
    <submittedName>
        <fullName evidence="3">2-phospho-L-lactate transferase</fullName>
        <ecNumber evidence="3">2.7.8.28</ecNumber>
    </submittedName>
</protein>
<accession>A0A5C8ZSF4</accession>
<dbReference type="AlphaFoldDB" id="A0A5C8ZSF4"/>
<keyword evidence="2" id="KW-0460">Magnesium</keyword>
<organism evidence="3 4">
    <name type="scientific">Parahaliea aestuarii</name>
    <dbReference type="NCBI Taxonomy" id="1852021"/>
    <lineage>
        <taxon>Bacteria</taxon>
        <taxon>Pseudomonadati</taxon>
        <taxon>Pseudomonadota</taxon>
        <taxon>Gammaproteobacteria</taxon>
        <taxon>Cellvibrionales</taxon>
        <taxon>Halieaceae</taxon>
        <taxon>Parahaliea</taxon>
    </lineage>
</organism>